<dbReference type="Proteomes" id="UP000796880">
    <property type="component" value="Unassembled WGS sequence"/>
</dbReference>
<dbReference type="PANTHER" id="PTHR36746">
    <property type="entry name" value="BNAC04G51760D PROTEIN"/>
    <property type="match status" value="1"/>
</dbReference>
<protein>
    <submittedName>
        <fullName evidence="2">Uncharacterized protein</fullName>
    </submittedName>
</protein>
<dbReference type="PANTHER" id="PTHR36746:SF3">
    <property type="entry name" value="DUF4005 DOMAIN-CONTAINING PROTEIN"/>
    <property type="match status" value="1"/>
</dbReference>
<name>A0A8K0HHK8_9ROSA</name>
<dbReference type="OrthoDB" id="1588050at2759"/>
<evidence type="ECO:0000313" key="3">
    <source>
        <dbReference type="Proteomes" id="UP000796880"/>
    </source>
</evidence>
<keyword evidence="3" id="KW-1185">Reference proteome</keyword>
<feature type="region of interest" description="Disordered" evidence="1">
    <location>
        <begin position="81"/>
        <end position="103"/>
    </location>
</feature>
<feature type="region of interest" description="Disordered" evidence="1">
    <location>
        <begin position="1"/>
        <end position="66"/>
    </location>
</feature>
<organism evidence="2 3">
    <name type="scientific">Rhamnella rubrinervis</name>
    <dbReference type="NCBI Taxonomy" id="2594499"/>
    <lineage>
        <taxon>Eukaryota</taxon>
        <taxon>Viridiplantae</taxon>
        <taxon>Streptophyta</taxon>
        <taxon>Embryophyta</taxon>
        <taxon>Tracheophyta</taxon>
        <taxon>Spermatophyta</taxon>
        <taxon>Magnoliopsida</taxon>
        <taxon>eudicotyledons</taxon>
        <taxon>Gunneridae</taxon>
        <taxon>Pentapetalae</taxon>
        <taxon>rosids</taxon>
        <taxon>fabids</taxon>
        <taxon>Rosales</taxon>
        <taxon>Rhamnaceae</taxon>
        <taxon>rhamnoid group</taxon>
        <taxon>Rhamneae</taxon>
        <taxon>Rhamnella</taxon>
    </lineage>
</organism>
<comment type="caution">
    <text evidence="2">The sequence shown here is derived from an EMBL/GenBank/DDBJ whole genome shotgun (WGS) entry which is preliminary data.</text>
</comment>
<feature type="compositionally biased region" description="Polar residues" evidence="1">
    <location>
        <begin position="1"/>
        <end position="10"/>
    </location>
</feature>
<dbReference type="EMBL" id="VOIH02000002">
    <property type="protein sequence ID" value="KAF3452319.1"/>
    <property type="molecule type" value="Genomic_DNA"/>
</dbReference>
<dbReference type="AlphaFoldDB" id="A0A8K0HHK8"/>
<evidence type="ECO:0000313" key="2">
    <source>
        <dbReference type="EMBL" id="KAF3452319.1"/>
    </source>
</evidence>
<accession>A0A8K0HHK8</accession>
<feature type="region of interest" description="Disordered" evidence="1">
    <location>
        <begin position="118"/>
        <end position="140"/>
    </location>
</feature>
<proteinExistence type="predicted"/>
<sequence>MGNTNSCCSSHTDDDGDISHQHKDHGMQTKSKPESHMTFPTKVAIGPDQPQGDKHGKKSGLENNDAFSNYINRAKIAIRTTTNMGGGKNTSQEDNVGDAKKAENVKVKDMFSDYINRAKMKIRKTPSNVGSSKNVSHRRD</sequence>
<feature type="compositionally biased region" description="Basic and acidic residues" evidence="1">
    <location>
        <begin position="11"/>
        <end position="35"/>
    </location>
</feature>
<gene>
    <name evidence="2" type="ORF">FNV43_RR02752</name>
</gene>
<feature type="compositionally biased region" description="Polar residues" evidence="1">
    <location>
        <begin position="125"/>
        <end position="134"/>
    </location>
</feature>
<evidence type="ECO:0000256" key="1">
    <source>
        <dbReference type="SAM" id="MobiDB-lite"/>
    </source>
</evidence>
<feature type="compositionally biased region" description="Polar residues" evidence="1">
    <location>
        <begin position="81"/>
        <end position="94"/>
    </location>
</feature>
<reference evidence="2" key="1">
    <citation type="submission" date="2020-03" db="EMBL/GenBank/DDBJ databases">
        <title>A high-quality chromosome-level genome assembly of a woody plant with both climbing and erect habits, Rhamnella rubrinervis.</title>
        <authorList>
            <person name="Lu Z."/>
            <person name="Yang Y."/>
            <person name="Zhu X."/>
            <person name="Sun Y."/>
        </authorList>
    </citation>
    <scope>NUCLEOTIDE SEQUENCE</scope>
    <source>
        <strain evidence="2">BYM</strain>
        <tissue evidence="2">Leaf</tissue>
    </source>
</reference>